<evidence type="ECO:0000256" key="1">
    <source>
        <dbReference type="SAM" id="Phobius"/>
    </source>
</evidence>
<dbReference type="AlphaFoldDB" id="A0A9X3J763"/>
<keyword evidence="1" id="KW-0472">Membrane</keyword>
<feature type="transmembrane region" description="Helical" evidence="1">
    <location>
        <begin position="317"/>
        <end position="341"/>
    </location>
</feature>
<feature type="transmembrane region" description="Helical" evidence="1">
    <location>
        <begin position="384"/>
        <end position="401"/>
    </location>
</feature>
<gene>
    <name evidence="2" type="ORF">OU798_08480</name>
</gene>
<keyword evidence="1" id="KW-0812">Transmembrane</keyword>
<feature type="transmembrane region" description="Helical" evidence="1">
    <location>
        <begin position="224"/>
        <end position="241"/>
    </location>
</feature>
<proteinExistence type="predicted"/>
<feature type="transmembrane region" description="Helical" evidence="1">
    <location>
        <begin position="353"/>
        <end position="372"/>
    </location>
</feature>
<dbReference type="RefSeq" id="WP_343332708.1">
    <property type="nucleotide sequence ID" value="NZ_JAPOHD010000015.1"/>
</dbReference>
<dbReference type="EMBL" id="JAPOHD010000015">
    <property type="protein sequence ID" value="MCY1720375.1"/>
    <property type="molecule type" value="Genomic_DNA"/>
</dbReference>
<keyword evidence="1" id="KW-1133">Transmembrane helix</keyword>
<keyword evidence="3" id="KW-1185">Reference proteome</keyword>
<comment type="caution">
    <text evidence="2">The sequence shown here is derived from an EMBL/GenBank/DDBJ whole genome shotgun (WGS) entry which is preliminary data.</text>
</comment>
<evidence type="ECO:0000313" key="3">
    <source>
        <dbReference type="Proteomes" id="UP001145087"/>
    </source>
</evidence>
<feature type="transmembrane region" description="Helical" evidence="1">
    <location>
        <begin position="285"/>
        <end position="305"/>
    </location>
</feature>
<feature type="transmembrane region" description="Helical" evidence="1">
    <location>
        <begin position="7"/>
        <end position="28"/>
    </location>
</feature>
<accession>A0A9X3J763</accession>
<feature type="transmembrane region" description="Helical" evidence="1">
    <location>
        <begin position="175"/>
        <end position="191"/>
    </location>
</feature>
<dbReference type="Proteomes" id="UP001145087">
    <property type="component" value="Unassembled WGS sequence"/>
</dbReference>
<sequence length="543" mass="63310">MKQNTSKLLFAGSWLINLILPFFVFGVFKDSFLRIYYNSDTLYLASVYKDVFVDGTGFQGWNLNGAPNFFPDMLMYFVIRFFTGDFRIAYIIFSAVQYNLLVFLLGSLFRGINSKVSLNYITLFNLLFPVYLLATILHGSFQYTFDVFSQSYHNGCFINSLLAINFFFRYLTREKKSYLIYMLVFVFLGAFNDRLFIVTFVAPAIALFVINVVWIKKKTITRSTLLALGVAIIALLAFIATKRNSVYECIDLGEKFMNFSNAGPSFQNMLKQHTDFIVRTDLRGLVTGLTIFSFFTLLGLFFMIARKTSWFKQAKQNELIAALFIVFSLSSVFLTLFTPVVNGYYLGPSCIRYTTFSFFLSLFNVVFIVYYLTGMKEGVRWQHPVIGVLLLFYGVVVVFTVQSKPVFETITKVATYYPEKVKAVDEFTQKHKVQYGVAGYWDAKYTTMFSKNEVRVYTAINEKLNLWYHVMNSNWYYKHDKGKYKDPEFRFVILSPEKFKTTREIFGEPIDSMQVEKGSFIYLIHEFEYDRETRKPRPINWIE</sequence>
<organism evidence="2 3">
    <name type="scientific">Draconibacterium aestuarii</name>
    <dbReference type="NCBI Taxonomy" id="2998507"/>
    <lineage>
        <taxon>Bacteria</taxon>
        <taxon>Pseudomonadati</taxon>
        <taxon>Bacteroidota</taxon>
        <taxon>Bacteroidia</taxon>
        <taxon>Marinilabiliales</taxon>
        <taxon>Prolixibacteraceae</taxon>
        <taxon>Draconibacterium</taxon>
    </lineage>
</organism>
<evidence type="ECO:0000313" key="2">
    <source>
        <dbReference type="EMBL" id="MCY1720375.1"/>
    </source>
</evidence>
<name>A0A9X3J763_9BACT</name>
<feature type="transmembrane region" description="Helical" evidence="1">
    <location>
        <begin position="121"/>
        <end position="145"/>
    </location>
</feature>
<reference evidence="2" key="1">
    <citation type="submission" date="2022-11" db="EMBL/GenBank/DDBJ databases">
        <title>Marilongibacter aestuarii gen. nov., sp. nov., isolated from tidal flat sediment.</title>
        <authorList>
            <person name="Jiayan W."/>
        </authorList>
    </citation>
    <scope>NUCLEOTIDE SEQUENCE</scope>
    <source>
        <strain evidence="2">Z1-6</strain>
    </source>
</reference>
<feature type="transmembrane region" description="Helical" evidence="1">
    <location>
        <begin position="151"/>
        <end position="168"/>
    </location>
</feature>
<feature type="transmembrane region" description="Helical" evidence="1">
    <location>
        <begin position="88"/>
        <end position="109"/>
    </location>
</feature>
<feature type="transmembrane region" description="Helical" evidence="1">
    <location>
        <begin position="197"/>
        <end position="215"/>
    </location>
</feature>
<protein>
    <submittedName>
        <fullName evidence="2">Uncharacterized protein</fullName>
    </submittedName>
</protein>